<protein>
    <submittedName>
        <fullName evidence="1">Amidase signature enzyme</fullName>
    </submittedName>
</protein>
<organism evidence="1 2">
    <name type="scientific">Pluteus cervinus</name>
    <dbReference type="NCBI Taxonomy" id="181527"/>
    <lineage>
        <taxon>Eukaryota</taxon>
        <taxon>Fungi</taxon>
        <taxon>Dikarya</taxon>
        <taxon>Basidiomycota</taxon>
        <taxon>Agaricomycotina</taxon>
        <taxon>Agaricomycetes</taxon>
        <taxon>Agaricomycetidae</taxon>
        <taxon>Agaricales</taxon>
        <taxon>Pluteineae</taxon>
        <taxon>Pluteaceae</taxon>
        <taxon>Pluteus</taxon>
    </lineage>
</organism>
<evidence type="ECO:0000313" key="1">
    <source>
        <dbReference type="EMBL" id="TFK62724.1"/>
    </source>
</evidence>
<reference evidence="1 2" key="1">
    <citation type="journal article" date="2019" name="Nat. Ecol. Evol.">
        <title>Megaphylogeny resolves global patterns of mushroom evolution.</title>
        <authorList>
            <person name="Varga T."/>
            <person name="Krizsan K."/>
            <person name="Foldi C."/>
            <person name="Dima B."/>
            <person name="Sanchez-Garcia M."/>
            <person name="Sanchez-Ramirez S."/>
            <person name="Szollosi G.J."/>
            <person name="Szarkandi J.G."/>
            <person name="Papp V."/>
            <person name="Albert L."/>
            <person name="Andreopoulos W."/>
            <person name="Angelini C."/>
            <person name="Antonin V."/>
            <person name="Barry K.W."/>
            <person name="Bougher N.L."/>
            <person name="Buchanan P."/>
            <person name="Buyck B."/>
            <person name="Bense V."/>
            <person name="Catcheside P."/>
            <person name="Chovatia M."/>
            <person name="Cooper J."/>
            <person name="Damon W."/>
            <person name="Desjardin D."/>
            <person name="Finy P."/>
            <person name="Geml J."/>
            <person name="Haridas S."/>
            <person name="Hughes K."/>
            <person name="Justo A."/>
            <person name="Karasinski D."/>
            <person name="Kautmanova I."/>
            <person name="Kiss B."/>
            <person name="Kocsube S."/>
            <person name="Kotiranta H."/>
            <person name="LaButti K.M."/>
            <person name="Lechner B.E."/>
            <person name="Liimatainen K."/>
            <person name="Lipzen A."/>
            <person name="Lukacs Z."/>
            <person name="Mihaltcheva S."/>
            <person name="Morgado L.N."/>
            <person name="Niskanen T."/>
            <person name="Noordeloos M.E."/>
            <person name="Ohm R.A."/>
            <person name="Ortiz-Santana B."/>
            <person name="Ovrebo C."/>
            <person name="Racz N."/>
            <person name="Riley R."/>
            <person name="Savchenko A."/>
            <person name="Shiryaev A."/>
            <person name="Soop K."/>
            <person name="Spirin V."/>
            <person name="Szebenyi C."/>
            <person name="Tomsovsky M."/>
            <person name="Tulloss R.E."/>
            <person name="Uehling J."/>
            <person name="Grigoriev I.V."/>
            <person name="Vagvolgyi C."/>
            <person name="Papp T."/>
            <person name="Martin F.M."/>
            <person name="Miettinen O."/>
            <person name="Hibbett D.S."/>
            <person name="Nagy L.G."/>
        </authorList>
    </citation>
    <scope>NUCLEOTIDE SEQUENCE [LARGE SCALE GENOMIC DNA]</scope>
    <source>
        <strain evidence="1 2">NL-1719</strain>
    </source>
</reference>
<accession>A0ACD3AAS7</accession>
<sequence length="674" mass="74736">MRCGFVVWPALALLFCRLGLAAKINAVSSDELGSIVRIGGSPYFFPTDAAQTSKPSTDISVSNGLHLVTSIRVRESVITQDFLESRIRAYSNADDVWNDNFLESVVITCNAASECSFDETSANWFDENEVKYLFLAGDFQEPKFKNTKVTSVGTGLPSGPYLFDIPDKRSPSEPLSFHKAYRLFRDDYQSFLFGVLPKPDGNGWVQTHFTLPSDPEGAQYIPVSSRLSVQPSEQPLLGMRFALKDLFDAQGVPTGAGSLAYAKVNPIPETTAPSIQRLLDLGATLVGKTRTSQFAHGAHPWEFIDIPYSWNPRADGHLTASASSSGSATAIAGYQWLDFTVGSDTRGSIRKPASLVGAYGIRPSLGSLDLTGVVPLSDEMDTTGFFARDPFIFYEVAQHWFADSPAWSKDAVTKFPAIMYYPTEHFPMKNPKAQRLLHEFVQTLRSQLNITAVTMDFTEVLTTHFPNRSFSKFQINSNKLAEYHSYHSVGKPLIKRYTEEFGEEPTFDPVPKAMFERAKHITPEEYQEALKMKKTFTSSIAESLFQPHSESCSDSLFIYDAGTGGRPSYRSQELNELDGSVPFLLTRPLDDQQDASPRPADFFNFLASMGNLPEITIPIGQVKYFSHVSSEYEMIPVAVQLVARSGCDMVLLEIVKKLGELGVLRDVQVGRTAF</sequence>
<name>A0ACD3AAS7_9AGAR</name>
<gene>
    <name evidence="1" type="ORF">BDN72DRAFT_827268</name>
</gene>
<proteinExistence type="predicted"/>
<evidence type="ECO:0000313" key="2">
    <source>
        <dbReference type="Proteomes" id="UP000308600"/>
    </source>
</evidence>
<dbReference type="EMBL" id="ML208564">
    <property type="protein sequence ID" value="TFK62724.1"/>
    <property type="molecule type" value="Genomic_DNA"/>
</dbReference>
<keyword evidence="2" id="KW-1185">Reference proteome</keyword>
<dbReference type="Proteomes" id="UP000308600">
    <property type="component" value="Unassembled WGS sequence"/>
</dbReference>